<dbReference type="AlphaFoldDB" id="A0A9J5XLU5"/>
<evidence type="ECO:0000313" key="2">
    <source>
        <dbReference type="Proteomes" id="UP000824120"/>
    </source>
</evidence>
<protein>
    <submittedName>
        <fullName evidence="1">Uncharacterized protein</fullName>
    </submittedName>
</protein>
<accession>A0A9J5XLU5</accession>
<comment type="caution">
    <text evidence="1">The sequence shown here is derived from an EMBL/GenBank/DDBJ whole genome shotgun (WGS) entry which is preliminary data.</text>
</comment>
<gene>
    <name evidence="1" type="ORF">H5410_049263</name>
</gene>
<sequence>MVKVTRSKEKKPNKKKEISIRRRKKCNRIVKKEEGNSNDQFNELSSDVLTCIFLKCVVQSLFISRCVSME</sequence>
<organism evidence="1 2">
    <name type="scientific">Solanum commersonii</name>
    <name type="common">Commerson's wild potato</name>
    <name type="synonym">Commerson's nightshade</name>
    <dbReference type="NCBI Taxonomy" id="4109"/>
    <lineage>
        <taxon>Eukaryota</taxon>
        <taxon>Viridiplantae</taxon>
        <taxon>Streptophyta</taxon>
        <taxon>Embryophyta</taxon>
        <taxon>Tracheophyta</taxon>
        <taxon>Spermatophyta</taxon>
        <taxon>Magnoliopsida</taxon>
        <taxon>eudicotyledons</taxon>
        <taxon>Gunneridae</taxon>
        <taxon>Pentapetalae</taxon>
        <taxon>asterids</taxon>
        <taxon>lamiids</taxon>
        <taxon>Solanales</taxon>
        <taxon>Solanaceae</taxon>
        <taxon>Solanoideae</taxon>
        <taxon>Solaneae</taxon>
        <taxon>Solanum</taxon>
    </lineage>
</organism>
<keyword evidence="2" id="KW-1185">Reference proteome</keyword>
<name>A0A9J5XLU5_SOLCO</name>
<evidence type="ECO:0000313" key="1">
    <source>
        <dbReference type="EMBL" id="KAG5588829.1"/>
    </source>
</evidence>
<dbReference type="EMBL" id="JACXVP010000009">
    <property type="protein sequence ID" value="KAG5588829.1"/>
    <property type="molecule type" value="Genomic_DNA"/>
</dbReference>
<reference evidence="1 2" key="1">
    <citation type="submission" date="2020-09" db="EMBL/GenBank/DDBJ databases">
        <title>De no assembly of potato wild relative species, Solanum commersonii.</title>
        <authorList>
            <person name="Cho K."/>
        </authorList>
    </citation>
    <scope>NUCLEOTIDE SEQUENCE [LARGE SCALE GENOMIC DNA]</scope>
    <source>
        <strain evidence="1">LZ3.2</strain>
        <tissue evidence="1">Leaf</tissue>
    </source>
</reference>
<dbReference type="Proteomes" id="UP000824120">
    <property type="component" value="Chromosome 9"/>
</dbReference>
<proteinExistence type="predicted"/>